<dbReference type="InterPro" id="IPR001452">
    <property type="entry name" value="SH3_domain"/>
</dbReference>
<evidence type="ECO:0000313" key="4">
    <source>
        <dbReference type="Proteomes" id="UP001431532"/>
    </source>
</evidence>
<dbReference type="AlphaFoldDB" id="A0AAW6U5L8"/>
<dbReference type="PROSITE" id="PS50002">
    <property type="entry name" value="SH3"/>
    <property type="match status" value="1"/>
</dbReference>
<evidence type="ECO:0000256" key="1">
    <source>
        <dbReference type="ARBA" id="ARBA00022443"/>
    </source>
</evidence>
<dbReference type="InterPro" id="IPR036028">
    <property type="entry name" value="SH3-like_dom_sf"/>
</dbReference>
<dbReference type="EMBL" id="JASCXW010000001">
    <property type="protein sequence ID" value="MDI6452120.1"/>
    <property type="molecule type" value="Genomic_DNA"/>
</dbReference>
<dbReference type="SUPFAM" id="SSF50044">
    <property type="entry name" value="SH3-domain"/>
    <property type="match status" value="2"/>
</dbReference>
<proteinExistence type="predicted"/>
<dbReference type="Gene3D" id="2.30.30.40">
    <property type="entry name" value="SH3 Domains"/>
    <property type="match status" value="2"/>
</dbReference>
<keyword evidence="1" id="KW-0728">SH3 domain</keyword>
<evidence type="ECO:0000259" key="2">
    <source>
        <dbReference type="PROSITE" id="PS50002"/>
    </source>
</evidence>
<gene>
    <name evidence="3" type="ORF">QJ521_00965</name>
</gene>
<accession>A0AAW6U5L8</accession>
<name>A0AAW6U5L8_9MOLU</name>
<dbReference type="InterPro" id="IPR008930">
    <property type="entry name" value="Terpenoid_cyclase/PrenylTrfase"/>
</dbReference>
<protein>
    <submittedName>
        <fullName evidence="3">SH3 domain-containing protein</fullName>
    </submittedName>
</protein>
<reference evidence="3" key="1">
    <citation type="submission" date="2023-05" db="EMBL/GenBank/DDBJ databases">
        <title>Mariniplasma microaerophilum sp. nov., a novel anaerobic mollicute isolated from terrestrial mud volcano, Taman Peninsula, Russia.</title>
        <authorList>
            <person name="Khomyakova M.A."/>
            <person name="Merkel A.Y."/>
            <person name="Slobodkin A.I."/>
        </authorList>
    </citation>
    <scope>NUCLEOTIDE SEQUENCE</scope>
    <source>
        <strain evidence="3">M4Ah</strain>
    </source>
</reference>
<keyword evidence="4" id="KW-1185">Reference proteome</keyword>
<sequence length="411" mass="48561">NHMDHLEKAIKDSIKYLNSKEAKLSLERDVYWPKWDSPWWHILLLNELGLIHQVPKNIMYQLIENIQRSFLHFFPVTEEEMPKKTDPYHQSLCFCMAGSLYQMLFNYGIPVDSEIPWLREWFTKYQLPDGGFNCNEDAYIKDHPKSSMTSTLPVLEALLLAQETKVIDDELKALFLGADYVVKHKLFRKLSSQDVMNPNFTEIRFPRFYEYDYLRGFKFLYDFRQKFGYRFPDVITDEVEKMVEKQTVDGIIKTKGIPFKEKSYNPTSEGKWELGPASYFELLNLLLKPNSESQFLTNQWNEIKPKYLKVIKAYQSTTNTPILIKRGHEVKVIKNDLEHGWFYCKTVDGREGWAPSRILKGSIVTQNFDGTELTVEADEVIKVYYEETNWYWSKNKQGFEGWVPKEHVESI</sequence>
<feature type="domain" description="SH3" evidence="2">
    <location>
        <begin position="303"/>
        <end position="364"/>
    </location>
</feature>
<evidence type="ECO:0000313" key="3">
    <source>
        <dbReference type="EMBL" id="MDI6452120.1"/>
    </source>
</evidence>
<dbReference type="RefSeq" id="WP_282838527.1">
    <property type="nucleotide sequence ID" value="NZ_JASCXW010000001.1"/>
</dbReference>
<dbReference type="SUPFAM" id="SSF48239">
    <property type="entry name" value="Terpenoid cyclases/Protein prenyltransferases"/>
    <property type="match status" value="1"/>
</dbReference>
<comment type="caution">
    <text evidence="3">The sequence shown here is derived from an EMBL/GenBank/DDBJ whole genome shotgun (WGS) entry which is preliminary data.</text>
</comment>
<dbReference type="Proteomes" id="UP001431532">
    <property type="component" value="Unassembled WGS sequence"/>
</dbReference>
<feature type="non-terminal residue" evidence="3">
    <location>
        <position position="1"/>
    </location>
</feature>
<organism evidence="3 4">
    <name type="scientific">Peloplasma aerotolerans</name>
    <dbReference type="NCBI Taxonomy" id="3044389"/>
    <lineage>
        <taxon>Bacteria</taxon>
        <taxon>Bacillati</taxon>
        <taxon>Mycoplasmatota</taxon>
        <taxon>Mollicutes</taxon>
        <taxon>Acholeplasmatales</taxon>
        <taxon>Acholeplasmataceae</taxon>
        <taxon>Peloplasma</taxon>
    </lineage>
</organism>
<dbReference type="Pfam" id="PF07653">
    <property type="entry name" value="SH3_2"/>
    <property type="match status" value="2"/>
</dbReference>